<dbReference type="AlphaFoldDB" id="A0A5J4QXR7"/>
<sequence length="412" mass="47232">MKKNLFFELLNEGRISNIISALQNIYNCKNISDIPTKDKLLALCDCLKLSVVEFDTMIAENSPVLRTVKGHAFEVALQHLLELKGIAVSDIGGDSNIDLTVNGHQLQLKTPNIGGTTETEVEYKTHKTHGAKSEKESMEYYHTINSFADYFVGLVSYSPFQVFIIPKEKLERHSLNNSYIQSPFKIQIKDNPYLNNFKQIGIIFDNSETSCIEPFKQELMPLTSHKIGINSKIILDTILRNCNFRIWDMSIRGFAREVALKSFLDNQNINYSNKPTELRKKRGDKSDLAIKKYNGEYIFIQVKGISTNNCIFNKENSIIATETQLTRGRVNDHPTQSRLYLETDFDYLLLCLDPPISYMVGIGEKWIFCIISSSKLKKHSKITNRFNSLQKFTLQELLKHEMTIKSLMEMLS</sequence>
<gene>
    <name evidence="1" type="ORF">EZS27_025129</name>
</gene>
<proteinExistence type="predicted"/>
<organism evidence="1">
    <name type="scientific">termite gut metagenome</name>
    <dbReference type="NCBI Taxonomy" id="433724"/>
    <lineage>
        <taxon>unclassified sequences</taxon>
        <taxon>metagenomes</taxon>
        <taxon>organismal metagenomes</taxon>
    </lineage>
</organism>
<protein>
    <submittedName>
        <fullName evidence="1">Uncharacterized protein</fullName>
    </submittedName>
</protein>
<dbReference type="EMBL" id="SNRY01002313">
    <property type="protein sequence ID" value="KAA6325690.1"/>
    <property type="molecule type" value="Genomic_DNA"/>
</dbReference>
<comment type="caution">
    <text evidence="1">The sequence shown here is derived from an EMBL/GenBank/DDBJ whole genome shotgun (WGS) entry which is preliminary data.</text>
</comment>
<name>A0A5J4QXR7_9ZZZZ</name>
<evidence type="ECO:0000313" key="1">
    <source>
        <dbReference type="EMBL" id="KAA6325690.1"/>
    </source>
</evidence>
<accession>A0A5J4QXR7</accession>
<reference evidence="1" key="1">
    <citation type="submission" date="2019-03" db="EMBL/GenBank/DDBJ databases">
        <title>Single cell metagenomics reveals metabolic interactions within the superorganism composed of flagellate Streblomastix strix and complex community of Bacteroidetes bacteria on its surface.</title>
        <authorList>
            <person name="Treitli S.C."/>
            <person name="Kolisko M."/>
            <person name="Husnik F."/>
            <person name="Keeling P."/>
            <person name="Hampl V."/>
        </authorList>
    </citation>
    <scope>NUCLEOTIDE SEQUENCE</scope>
    <source>
        <strain evidence="1">STM</strain>
    </source>
</reference>